<proteinExistence type="predicted"/>
<dbReference type="Proteomes" id="UP000703269">
    <property type="component" value="Unassembled WGS sequence"/>
</dbReference>
<keyword evidence="3" id="KW-1185">Reference proteome</keyword>
<dbReference type="EMBL" id="BPQB01000082">
    <property type="protein sequence ID" value="GJE98123.1"/>
    <property type="molecule type" value="Genomic_DNA"/>
</dbReference>
<dbReference type="OrthoDB" id="3200438at2759"/>
<sequence length="235" mass="25759">MDVTMRSPSFRTHRSGKQKRARSPPSPSPYERPAKRQSMAAAVTAAPFPQTVLPPPAMQDRQVSEDWVTRTRTLSIGKEHADHEMRLAPLLEMVASASQDETMNMDNDVTMQFSQSPSRSPPALPPIPSMPAYPSFSSLSSHQLSTSVVPSSSSSAFSHPMSSSPSPHTSHDTPFSSPNIPPQVHAPSQYSIMHSPQIQVPSAPAPTRKQRFTMGPRADCEKCRLGVPGHWVHYD</sequence>
<name>A0A9P3GNE7_9APHY</name>
<reference evidence="2 3" key="1">
    <citation type="submission" date="2021-08" db="EMBL/GenBank/DDBJ databases">
        <title>Draft Genome Sequence of Phanerochaete sordida strain YK-624.</title>
        <authorList>
            <person name="Mori T."/>
            <person name="Dohra H."/>
            <person name="Suzuki T."/>
            <person name="Kawagishi H."/>
            <person name="Hirai H."/>
        </authorList>
    </citation>
    <scope>NUCLEOTIDE SEQUENCE [LARGE SCALE GENOMIC DNA]</scope>
    <source>
        <strain evidence="2 3">YK-624</strain>
    </source>
</reference>
<feature type="region of interest" description="Disordered" evidence="1">
    <location>
        <begin position="147"/>
        <end position="213"/>
    </location>
</feature>
<feature type="compositionally biased region" description="Basic residues" evidence="1">
    <location>
        <begin position="11"/>
        <end position="22"/>
    </location>
</feature>
<gene>
    <name evidence="2" type="ORF">PsYK624_143450</name>
</gene>
<evidence type="ECO:0000313" key="3">
    <source>
        <dbReference type="Proteomes" id="UP000703269"/>
    </source>
</evidence>
<feature type="region of interest" description="Disordered" evidence="1">
    <location>
        <begin position="47"/>
        <end position="66"/>
    </location>
</feature>
<comment type="caution">
    <text evidence="2">The sequence shown here is derived from an EMBL/GenBank/DDBJ whole genome shotgun (WGS) entry which is preliminary data.</text>
</comment>
<protein>
    <submittedName>
        <fullName evidence="2">Uncharacterized protein</fullName>
    </submittedName>
</protein>
<evidence type="ECO:0000313" key="2">
    <source>
        <dbReference type="EMBL" id="GJE98123.1"/>
    </source>
</evidence>
<feature type="compositionally biased region" description="Polar residues" evidence="1">
    <location>
        <begin position="186"/>
        <end position="200"/>
    </location>
</feature>
<feature type="compositionally biased region" description="Polar residues" evidence="1">
    <location>
        <begin position="1"/>
        <end position="10"/>
    </location>
</feature>
<feature type="compositionally biased region" description="Low complexity" evidence="1">
    <location>
        <begin position="147"/>
        <end position="178"/>
    </location>
</feature>
<organism evidence="2 3">
    <name type="scientific">Phanerochaete sordida</name>
    <dbReference type="NCBI Taxonomy" id="48140"/>
    <lineage>
        <taxon>Eukaryota</taxon>
        <taxon>Fungi</taxon>
        <taxon>Dikarya</taxon>
        <taxon>Basidiomycota</taxon>
        <taxon>Agaricomycotina</taxon>
        <taxon>Agaricomycetes</taxon>
        <taxon>Polyporales</taxon>
        <taxon>Phanerochaetaceae</taxon>
        <taxon>Phanerochaete</taxon>
    </lineage>
</organism>
<feature type="region of interest" description="Disordered" evidence="1">
    <location>
        <begin position="1"/>
        <end position="42"/>
    </location>
</feature>
<accession>A0A9P3GNE7</accession>
<evidence type="ECO:0000256" key="1">
    <source>
        <dbReference type="SAM" id="MobiDB-lite"/>
    </source>
</evidence>
<dbReference type="AlphaFoldDB" id="A0A9P3GNE7"/>